<comment type="similarity">
    <text evidence="1">Belongs to the transposase IS21/IS408/IS1162 family.</text>
</comment>
<dbReference type="EMBL" id="CP015079">
    <property type="protein sequence ID" value="ANH38663.1"/>
    <property type="molecule type" value="Genomic_DNA"/>
</dbReference>
<dbReference type="Pfam" id="PF22483">
    <property type="entry name" value="Mu-transpos_C_2"/>
    <property type="match status" value="1"/>
</dbReference>
<evidence type="ECO:0000313" key="4">
    <source>
        <dbReference type="EMBL" id="ANH38663.1"/>
    </source>
</evidence>
<evidence type="ECO:0000259" key="2">
    <source>
        <dbReference type="PROSITE" id="PS50994"/>
    </source>
</evidence>
<dbReference type="PROSITE" id="PS50994">
    <property type="entry name" value="INTEGRASE"/>
    <property type="match status" value="1"/>
</dbReference>
<dbReference type="GO" id="GO:0015074">
    <property type="term" value="P:DNA integration"/>
    <property type="evidence" value="ECO:0007669"/>
    <property type="project" value="InterPro"/>
</dbReference>
<evidence type="ECO:0000313" key="5">
    <source>
        <dbReference type="Proteomes" id="UP000077868"/>
    </source>
</evidence>
<accession>A0A1A9GIY7</accession>
<dbReference type="PATRIC" id="fig|1300347.3.peg.1762"/>
<organism evidence="3 5">
    <name type="scientific">Nocardioides dokdonensis FR1436</name>
    <dbReference type="NCBI Taxonomy" id="1300347"/>
    <lineage>
        <taxon>Bacteria</taxon>
        <taxon>Bacillati</taxon>
        <taxon>Actinomycetota</taxon>
        <taxon>Actinomycetes</taxon>
        <taxon>Propionibacteriales</taxon>
        <taxon>Nocardioidaceae</taxon>
        <taxon>Nocardioides</taxon>
    </lineage>
</organism>
<gene>
    <name evidence="3" type="ORF">I601_1763</name>
    <name evidence="4" type="ORF">I601_2238</name>
</gene>
<evidence type="ECO:0000256" key="1">
    <source>
        <dbReference type="ARBA" id="ARBA00009277"/>
    </source>
</evidence>
<evidence type="ECO:0000313" key="3">
    <source>
        <dbReference type="EMBL" id="ANH38194.1"/>
    </source>
</evidence>
<proteinExistence type="inferred from homology"/>
<reference evidence="3 5" key="1">
    <citation type="submission" date="2016-03" db="EMBL/GenBank/DDBJ databases">
        <title>Complete genome sequence of a soil Actinobacterium, Nocardioides dokdonensis FR1436.</title>
        <authorList>
            <person name="Kwon S.-K."/>
            <person name="Kim K."/>
            <person name="Kim J.F."/>
        </authorList>
    </citation>
    <scope>NUCLEOTIDE SEQUENCE [LARGE SCALE GENOMIC DNA]</scope>
    <source>
        <strain evidence="3 5">FR1436</strain>
    </source>
</reference>
<dbReference type="EMBL" id="CP015079">
    <property type="protein sequence ID" value="ANH38194.1"/>
    <property type="molecule type" value="Genomic_DNA"/>
</dbReference>
<dbReference type="InterPro" id="IPR001584">
    <property type="entry name" value="Integrase_cat-core"/>
</dbReference>
<dbReference type="GO" id="GO:0003676">
    <property type="term" value="F:nucleic acid binding"/>
    <property type="evidence" value="ECO:0007669"/>
    <property type="project" value="InterPro"/>
</dbReference>
<dbReference type="Gene3D" id="3.30.420.10">
    <property type="entry name" value="Ribonuclease H-like superfamily/Ribonuclease H"/>
    <property type="match status" value="1"/>
</dbReference>
<keyword evidence="5" id="KW-1185">Reference proteome</keyword>
<protein>
    <submittedName>
        <fullName evidence="3">Integrase core domain protein</fullName>
    </submittedName>
</protein>
<feature type="domain" description="Integrase catalytic" evidence="2">
    <location>
        <begin position="120"/>
        <end position="291"/>
    </location>
</feature>
<dbReference type="NCBIfam" id="NF033546">
    <property type="entry name" value="transpos_IS21"/>
    <property type="match status" value="1"/>
</dbReference>
<dbReference type="KEGG" id="ndk:I601_2238"/>
<name>A0A1A9GIY7_9ACTN</name>
<dbReference type="KEGG" id="ndk:I601_1763"/>
<dbReference type="InterPro" id="IPR054353">
    <property type="entry name" value="IstA-like_C"/>
</dbReference>
<dbReference type="PANTHER" id="PTHR35004:SF8">
    <property type="entry name" value="TRANSPOSASE RV3428C-RELATED"/>
    <property type="match status" value="1"/>
</dbReference>
<dbReference type="AlphaFoldDB" id="A0A1A9GIY7"/>
<dbReference type="SUPFAM" id="SSF53098">
    <property type="entry name" value="Ribonuclease H-like"/>
    <property type="match status" value="1"/>
</dbReference>
<sequence length="439" mass="47115">MTEDWAEIRRLHKSEQMSIKAIVRKTGLARNTVRAALASDTPPKYERAAVGSMLDAYEPRIRALLAEFPSMPATVIAERIGWANSSSVLRAKVAQLRPLYAPSDPADRTSYVAGEIVQCDLWFPGKGIPVDVHAGSKTATWVGGRPAVDLPVLTMVAAFSGFIMATLLPSRKTGDLVAGMWQLLTGLGGVPKMLVWDNEAGIGQHHRLTLGARSFAGTLGTRIYQTAARDPEAKGIVERANGFLETSFMPGREFDSPHDYNTQLTSWLPRANARMLRRTGQQPGVRVTADVAAMGALPPIAPSVGTTVRVRLGRDYYVRIAGNDYSVDPGVIGRFVDVHAGLDTVTITCAGTSVGVHQRCWSTHQTITDPVHVDTAAGLRTAFQARTAGMRGPATRPVSGLGAVVGVRALSDYDALFDLAPAVTDEVAVAARARLEVVR</sequence>
<dbReference type="InterPro" id="IPR012337">
    <property type="entry name" value="RNaseH-like_sf"/>
</dbReference>
<dbReference type="STRING" id="1300347.I601_1763"/>
<dbReference type="Proteomes" id="UP000077868">
    <property type="component" value="Chromosome"/>
</dbReference>
<dbReference type="PANTHER" id="PTHR35004">
    <property type="entry name" value="TRANSPOSASE RV3428C-RELATED"/>
    <property type="match status" value="1"/>
</dbReference>
<dbReference type="InterPro" id="IPR036397">
    <property type="entry name" value="RNaseH_sf"/>
</dbReference>